<feature type="domain" description="Transcriptional repressor PaaX-like N-terminal" evidence="2">
    <location>
        <begin position="34"/>
        <end position="98"/>
    </location>
</feature>
<feature type="compositionally biased region" description="Low complexity" evidence="1">
    <location>
        <begin position="1"/>
        <end position="10"/>
    </location>
</feature>
<dbReference type="InterPro" id="IPR011965">
    <property type="entry name" value="PaaX_trns_reg"/>
</dbReference>
<evidence type="ECO:0000259" key="2">
    <source>
        <dbReference type="Pfam" id="PF07848"/>
    </source>
</evidence>
<name>A0ABZ0V996_9MICO</name>
<dbReference type="SUPFAM" id="SSF46785">
    <property type="entry name" value="Winged helix' DNA-binding domain"/>
    <property type="match status" value="1"/>
</dbReference>
<evidence type="ECO:0000259" key="3">
    <source>
        <dbReference type="Pfam" id="PF08223"/>
    </source>
</evidence>
<dbReference type="InterPro" id="IPR013225">
    <property type="entry name" value="PaaX_C"/>
</dbReference>
<feature type="domain" description="Transcriptional repressor PaaX-like C-terminal" evidence="3">
    <location>
        <begin position="199"/>
        <end position="279"/>
    </location>
</feature>
<dbReference type="Proteomes" id="UP001324533">
    <property type="component" value="Chromosome"/>
</dbReference>
<dbReference type="PANTHER" id="PTHR30319:SF1">
    <property type="entry name" value="TRANSCRIPTIONAL REPRESSOR PAAX"/>
    <property type="match status" value="1"/>
</dbReference>
<dbReference type="InterPro" id="IPR048846">
    <property type="entry name" value="PaaX-like_central"/>
</dbReference>
<feature type="domain" description="Transcriptional repressor PaaX-like central Cas2-like" evidence="4">
    <location>
        <begin position="118"/>
        <end position="186"/>
    </location>
</feature>
<reference evidence="5 6" key="1">
    <citation type="submission" date="2023-06" db="EMBL/GenBank/DDBJ databases">
        <title>Rock-solubilizing bacteria, Microbacterium invictum, promotes re-establishment of vegetation in rocky wasteland by accelerating rock bio-weathering and reshaping soil bacterial community.</title>
        <authorList>
            <person name="Liu C."/>
        </authorList>
    </citation>
    <scope>NUCLEOTIDE SEQUENCE [LARGE SCALE GENOMIC DNA]</scope>
    <source>
        <strain evidence="5 6">X-18</strain>
    </source>
</reference>
<dbReference type="Pfam" id="PF08223">
    <property type="entry name" value="PaaX_C"/>
    <property type="match status" value="1"/>
</dbReference>
<feature type="region of interest" description="Disordered" evidence="1">
    <location>
        <begin position="1"/>
        <end position="25"/>
    </location>
</feature>
<dbReference type="EMBL" id="CP139779">
    <property type="protein sequence ID" value="WQB70195.1"/>
    <property type="molecule type" value="Genomic_DNA"/>
</dbReference>
<dbReference type="Pfam" id="PF20803">
    <property type="entry name" value="PaaX_M"/>
    <property type="match status" value="1"/>
</dbReference>
<dbReference type="Gene3D" id="1.10.10.10">
    <property type="entry name" value="Winged helix-like DNA-binding domain superfamily/Winged helix DNA-binding domain"/>
    <property type="match status" value="1"/>
</dbReference>
<evidence type="ECO:0000259" key="4">
    <source>
        <dbReference type="Pfam" id="PF20803"/>
    </source>
</evidence>
<keyword evidence="6" id="KW-1185">Reference proteome</keyword>
<gene>
    <name evidence="5" type="ORF">T9R20_16075</name>
</gene>
<dbReference type="InterPro" id="IPR036390">
    <property type="entry name" value="WH_DNA-bd_sf"/>
</dbReference>
<proteinExistence type="predicted"/>
<dbReference type="Pfam" id="PF07848">
    <property type="entry name" value="PaaX"/>
    <property type="match status" value="1"/>
</dbReference>
<protein>
    <submittedName>
        <fullName evidence="5">PaaX family transcriptional regulator C-terminal domain-containing protein</fullName>
    </submittedName>
</protein>
<dbReference type="InterPro" id="IPR012906">
    <property type="entry name" value="PaaX-like_N"/>
</dbReference>
<evidence type="ECO:0000313" key="6">
    <source>
        <dbReference type="Proteomes" id="UP001324533"/>
    </source>
</evidence>
<dbReference type="PANTHER" id="PTHR30319">
    <property type="entry name" value="PHENYLACETIC ACID REGULATOR-RELATED TRANSCRIPTIONAL REPRESSOR"/>
    <property type="match status" value="1"/>
</dbReference>
<dbReference type="Gene3D" id="3.30.70.2650">
    <property type="match status" value="1"/>
</dbReference>
<dbReference type="RefSeq" id="WP_322410345.1">
    <property type="nucleotide sequence ID" value="NZ_CP139779.1"/>
</dbReference>
<evidence type="ECO:0000256" key="1">
    <source>
        <dbReference type="SAM" id="MobiDB-lite"/>
    </source>
</evidence>
<dbReference type="InterPro" id="IPR036388">
    <property type="entry name" value="WH-like_DNA-bd_sf"/>
</dbReference>
<evidence type="ECO:0000313" key="5">
    <source>
        <dbReference type="EMBL" id="WQB70195.1"/>
    </source>
</evidence>
<dbReference type="PIRSF" id="PIRSF020623">
    <property type="entry name" value="PaaX"/>
    <property type="match status" value="1"/>
</dbReference>
<organism evidence="5 6">
    <name type="scientific">Microbacterium invictum</name>
    <dbReference type="NCBI Taxonomy" id="515415"/>
    <lineage>
        <taxon>Bacteria</taxon>
        <taxon>Bacillati</taxon>
        <taxon>Actinomycetota</taxon>
        <taxon>Actinomycetes</taxon>
        <taxon>Micrococcales</taxon>
        <taxon>Microbacteriaceae</taxon>
        <taxon>Microbacterium</taxon>
    </lineage>
</organism>
<accession>A0ABZ0V996</accession>
<sequence>MALAPSSAGESPPPGAGATGAGRPLRKVSPARQVLTLFGDYWWRNADPLPSAALVGAMGDLGMKEPAARATLARLVRLDLLEQRREGRRTTHGLTSRGRAIIEDEAAWLESFGVAPVVWDGAWSVVTFSIPESQRALRHTARSRLKFLGFGPLYDGVWISPSDVAALAREELVALGVPDVTTMRAQLDVAGPGGPQRAWDLAGVLDRYHAFRHELEGSTVALAGAAALAERTGLMIQWQAFRGVDAGLPAALLPLDWPREEVRARFGRRFDELGPVAEERMRWHVSRVDEALASGVLQRRLSR</sequence>